<dbReference type="PANTHER" id="PTHR43668">
    <property type="entry name" value="ALLANTOINASE"/>
    <property type="match status" value="1"/>
</dbReference>
<keyword evidence="4 6" id="KW-0862">Zinc</keyword>
<dbReference type="Gene3D" id="2.30.40.10">
    <property type="entry name" value="Urease, subunit C, domain 1"/>
    <property type="match status" value="1"/>
</dbReference>
<keyword evidence="9" id="KW-1185">Reference proteome</keyword>
<feature type="domain" description="Amidohydrolase-related" evidence="7">
    <location>
        <begin position="53"/>
        <end position="399"/>
    </location>
</feature>
<comment type="similarity">
    <text evidence="1">Belongs to the metallo-dependent hydrolases superfamily. Hydantoinase/dihydropyrimidinase family.</text>
</comment>
<sequence>MPDILIKDTRVFFNNYLQPADVLIRNGKIAKIGKQIDLQRLDQVIDAEGCLTLPAGIDVHVHFREPGLTQKEDWYTGSCSAAAGGITTVLEHPNTIPPTINRRSFKEKLKMARRKSIIDFGIYGGVTGNVEKLAELWELGAFAFGEIFMAQSTGELNISEQTLDEALSVIACLDAMACIHAEDEATRLECEAHLKSDFSPQSHSRARPNLCEALAVEKAIKLVKKNRTRSHFCHISALETVGLLRKEKYVAQSQSSSLGITSEVTPHHLFLSTGDWDRLGTFGKMNPPLRGRHDVKALMNALNDGTIDMVASDHAPHTEAEKETDIKKAPSGVPGVETLLPLMLVAVKRNLLPLERMIDVTSRNPARVFGFDRHSKGTFAEGYDADLVIVDTRKSSTIKGDRLHSKAGWTPYEGMEGIFPEYTIARGEIVWDGEIVASRGRGSFLPGRGLVAVDEDDENGDIDDDL</sequence>
<comment type="cofactor">
    <cofactor evidence="6">
        <name>Zn(2+)</name>
        <dbReference type="ChEBI" id="CHEBI:29105"/>
    </cofactor>
    <text evidence="6">Binds 2 Zn(2+) ions per subunit.</text>
</comment>
<dbReference type="GO" id="GO:0044205">
    <property type="term" value="P:'de novo' UMP biosynthetic process"/>
    <property type="evidence" value="ECO:0007669"/>
    <property type="project" value="UniProtKB-UniRule"/>
</dbReference>
<dbReference type="GO" id="GO:0004038">
    <property type="term" value="F:allantoinase activity"/>
    <property type="evidence" value="ECO:0007669"/>
    <property type="project" value="TreeGrafter"/>
</dbReference>
<feature type="binding site" evidence="6">
    <location>
        <begin position="62"/>
        <end position="64"/>
    </location>
    <ligand>
        <name>substrate</name>
    </ligand>
</feature>
<feature type="binding site" evidence="6">
    <location>
        <position position="94"/>
    </location>
    <ligand>
        <name>substrate</name>
    </ligand>
</feature>
<evidence type="ECO:0000256" key="2">
    <source>
        <dbReference type="ARBA" id="ARBA00022723"/>
    </source>
</evidence>
<name>A0AAE3H7Y1_9EURY</name>
<comment type="similarity">
    <text evidence="6">Belongs to the metallo-dependent hydrolases superfamily. DHOase family. Class I DHOase subfamily.</text>
</comment>
<evidence type="ECO:0000256" key="3">
    <source>
        <dbReference type="ARBA" id="ARBA00022801"/>
    </source>
</evidence>
<dbReference type="AlphaFoldDB" id="A0AAE3H7Y1"/>
<dbReference type="EMBL" id="JTEO01000001">
    <property type="protein sequence ID" value="MCQ6961785.1"/>
    <property type="molecule type" value="Genomic_DNA"/>
</dbReference>
<dbReference type="PANTHER" id="PTHR43668:SF2">
    <property type="entry name" value="ALLANTOINASE"/>
    <property type="match status" value="1"/>
</dbReference>
<dbReference type="GO" id="GO:0006145">
    <property type="term" value="P:purine nucleobase catabolic process"/>
    <property type="evidence" value="ECO:0007669"/>
    <property type="project" value="TreeGrafter"/>
</dbReference>
<dbReference type="SUPFAM" id="SSF51338">
    <property type="entry name" value="Composite domain of metallo-dependent hydrolases"/>
    <property type="match status" value="1"/>
</dbReference>
<feature type="binding site" evidence="6">
    <location>
        <position position="313"/>
    </location>
    <ligand>
        <name>Zn(2+)</name>
        <dbReference type="ChEBI" id="CHEBI:29105"/>
        <label>1</label>
    </ligand>
</feature>
<feature type="active site" evidence="6">
    <location>
        <position position="313"/>
    </location>
</feature>
<evidence type="ECO:0000256" key="4">
    <source>
        <dbReference type="ARBA" id="ARBA00022833"/>
    </source>
</evidence>
<protein>
    <recommendedName>
        <fullName evidence="6">Dihydroorotase</fullName>
        <shortName evidence="6">DHOase</shortName>
        <ecNumber evidence="6">3.5.2.3</ecNumber>
    </recommendedName>
</protein>
<feature type="binding site" evidence="6">
    <location>
        <position position="146"/>
    </location>
    <ligand>
        <name>Zn(2+)</name>
        <dbReference type="ChEBI" id="CHEBI:29105"/>
        <label>1</label>
    </ligand>
</feature>
<evidence type="ECO:0000256" key="1">
    <source>
        <dbReference type="ARBA" id="ARBA00008829"/>
    </source>
</evidence>
<feature type="binding site" evidence="6">
    <location>
        <position position="317"/>
    </location>
    <ligand>
        <name>substrate</name>
    </ligand>
</feature>
<comment type="catalytic activity">
    <reaction evidence="6">
        <text>(S)-dihydroorotate + H2O = N-carbamoyl-L-aspartate + H(+)</text>
        <dbReference type="Rhea" id="RHEA:24296"/>
        <dbReference type="ChEBI" id="CHEBI:15377"/>
        <dbReference type="ChEBI" id="CHEBI:15378"/>
        <dbReference type="ChEBI" id="CHEBI:30864"/>
        <dbReference type="ChEBI" id="CHEBI:32814"/>
        <dbReference type="EC" id="3.5.2.3"/>
    </reaction>
</comment>
<dbReference type="RefSeq" id="WP_256621431.1">
    <property type="nucleotide sequence ID" value="NZ_JTEO01000001.1"/>
</dbReference>
<dbReference type="GO" id="GO:0004151">
    <property type="term" value="F:dihydroorotase activity"/>
    <property type="evidence" value="ECO:0007669"/>
    <property type="project" value="UniProtKB-UniRule"/>
</dbReference>
<dbReference type="InterPro" id="IPR006680">
    <property type="entry name" value="Amidohydro-rel"/>
</dbReference>
<dbReference type="NCBIfam" id="NF002668">
    <property type="entry name" value="PRK02382.1"/>
    <property type="match status" value="1"/>
</dbReference>
<accession>A0AAE3H7Y1</accession>
<evidence type="ECO:0000313" key="9">
    <source>
        <dbReference type="Proteomes" id="UP001206983"/>
    </source>
</evidence>
<feature type="binding site" evidence="6">
    <location>
        <position position="234"/>
    </location>
    <ligand>
        <name>Zn(2+)</name>
        <dbReference type="ChEBI" id="CHEBI:29105"/>
        <label>2</label>
    </ligand>
</feature>
<dbReference type="Pfam" id="PF01979">
    <property type="entry name" value="Amidohydro_1"/>
    <property type="match status" value="1"/>
</dbReference>
<dbReference type="PROSITE" id="PS00483">
    <property type="entry name" value="DIHYDROOROTASE_2"/>
    <property type="match status" value="1"/>
</dbReference>
<dbReference type="PROSITE" id="PS00482">
    <property type="entry name" value="DIHYDROOROTASE_1"/>
    <property type="match status" value="1"/>
</dbReference>
<dbReference type="SUPFAM" id="SSF51556">
    <property type="entry name" value="Metallo-dependent hydrolases"/>
    <property type="match status" value="1"/>
</dbReference>
<reference evidence="8 9" key="1">
    <citation type="journal article" date="2011" name="Appl. Environ. Microbiol.">
        <title>Methanogenic archaea isolated from Taiwan's Chelungpu fault.</title>
        <authorList>
            <person name="Wu S.Y."/>
            <person name="Lai M.C."/>
        </authorList>
    </citation>
    <scope>NUCLEOTIDE SEQUENCE [LARGE SCALE GENOMIC DNA]</scope>
    <source>
        <strain evidence="8 9">St545Mb</strain>
    </source>
</reference>
<dbReference type="InterPro" id="IPR011059">
    <property type="entry name" value="Metal-dep_hydrolase_composite"/>
</dbReference>
<dbReference type="InterPro" id="IPR050138">
    <property type="entry name" value="DHOase/Allantoinase_Hydrolase"/>
</dbReference>
<feature type="binding site" evidence="6">
    <location>
        <position position="180"/>
    </location>
    <ligand>
        <name>Zn(2+)</name>
        <dbReference type="ChEBI" id="CHEBI:29105"/>
        <label>2</label>
    </ligand>
</feature>
<dbReference type="FunFam" id="3.20.20.140:FF:000174">
    <property type="entry name" value="Dihydropyrimidinase-related protein 2"/>
    <property type="match status" value="1"/>
</dbReference>
<comment type="caution">
    <text evidence="6">Lacks conserved residue(s) required for the propagation of feature annotation.</text>
</comment>
<comment type="pathway">
    <text evidence="6">Pyrimidine metabolism; UMP biosynthesis via de novo pathway; (S)-dihydroorotate from bicarbonate: step 3/3.</text>
</comment>
<dbReference type="Proteomes" id="UP001206983">
    <property type="component" value="Unassembled WGS sequence"/>
</dbReference>
<feature type="binding site" evidence="6">
    <location>
        <position position="62"/>
    </location>
    <ligand>
        <name>Zn(2+)</name>
        <dbReference type="ChEBI" id="CHEBI:29105"/>
        <label>1</label>
    </ligand>
</feature>
<evidence type="ECO:0000256" key="5">
    <source>
        <dbReference type="ARBA" id="ARBA00022975"/>
    </source>
</evidence>
<dbReference type="EC" id="3.5.2.3" evidence="6"/>
<dbReference type="InterPro" id="IPR002195">
    <property type="entry name" value="Dihydroorotase_CS"/>
</dbReference>
<keyword evidence="3 6" id="KW-0378">Hydrolase</keyword>
<dbReference type="InterPro" id="IPR032466">
    <property type="entry name" value="Metal_Hydrolase"/>
</dbReference>
<dbReference type="GO" id="GO:0005737">
    <property type="term" value="C:cytoplasm"/>
    <property type="evidence" value="ECO:0007669"/>
    <property type="project" value="TreeGrafter"/>
</dbReference>
<dbReference type="GO" id="GO:0008270">
    <property type="term" value="F:zinc ion binding"/>
    <property type="evidence" value="ECO:0007669"/>
    <property type="project" value="UniProtKB-UniRule"/>
</dbReference>
<evidence type="ECO:0000256" key="6">
    <source>
        <dbReference type="HAMAP-Rule" id="MF_00220"/>
    </source>
</evidence>
<dbReference type="NCBIfam" id="TIGR00857">
    <property type="entry name" value="pyrC_multi"/>
    <property type="match status" value="1"/>
</dbReference>
<keyword evidence="5 6" id="KW-0665">Pyrimidine biosynthesis</keyword>
<proteinExistence type="inferred from homology"/>
<comment type="caution">
    <text evidence="8">The sequence shown here is derived from an EMBL/GenBank/DDBJ whole genome shotgun (WGS) entry which is preliminary data.</text>
</comment>
<dbReference type="CDD" id="cd01318">
    <property type="entry name" value="DHOase_IIb"/>
    <property type="match status" value="1"/>
</dbReference>
<dbReference type="Gene3D" id="3.20.20.140">
    <property type="entry name" value="Metal-dependent hydrolases"/>
    <property type="match status" value="1"/>
</dbReference>
<comment type="function">
    <text evidence="6">Catalyzes the reversible cyclization of carbamoyl aspartate to dihydroorotate.</text>
</comment>
<evidence type="ECO:0000259" key="7">
    <source>
        <dbReference type="Pfam" id="PF01979"/>
    </source>
</evidence>
<gene>
    <name evidence="6" type="primary">pyrC</name>
    <name evidence="8" type="ORF">PV02_00840</name>
</gene>
<dbReference type="HAMAP" id="MF_00220_A">
    <property type="entry name" value="PyrC_classI_A"/>
    <property type="match status" value="1"/>
</dbReference>
<feature type="binding site" evidence="6">
    <location>
        <position position="60"/>
    </location>
    <ligand>
        <name>Zn(2+)</name>
        <dbReference type="ChEBI" id="CHEBI:29105"/>
        <label>1</label>
    </ligand>
</feature>
<dbReference type="InterPro" id="IPR004722">
    <property type="entry name" value="DHOase"/>
</dbReference>
<organism evidence="8 9">
    <name type="scientific">Methanolobus chelungpuianus</name>
    <dbReference type="NCBI Taxonomy" id="502115"/>
    <lineage>
        <taxon>Archaea</taxon>
        <taxon>Methanobacteriati</taxon>
        <taxon>Methanobacteriota</taxon>
        <taxon>Stenosarchaea group</taxon>
        <taxon>Methanomicrobia</taxon>
        <taxon>Methanosarcinales</taxon>
        <taxon>Methanosarcinaceae</taxon>
        <taxon>Methanolobus</taxon>
    </lineage>
</organism>
<evidence type="ECO:0000313" key="8">
    <source>
        <dbReference type="EMBL" id="MCQ6961785.1"/>
    </source>
</evidence>
<keyword evidence="2 6" id="KW-0479">Metal-binding</keyword>
<feature type="binding site" evidence="6">
    <location>
        <position position="146"/>
    </location>
    <ligand>
        <name>Zn(2+)</name>
        <dbReference type="ChEBI" id="CHEBI:29105"/>
        <label>2</label>
    </ligand>
</feature>